<keyword evidence="4 7" id="KW-0573">Peptidoglycan synthesis</keyword>
<name>A0A348HDG9_9GAMM</name>
<evidence type="ECO:0000256" key="3">
    <source>
        <dbReference type="ARBA" id="ARBA00022960"/>
    </source>
</evidence>
<dbReference type="SUPFAM" id="SSF53623">
    <property type="entry name" value="MurD-like peptide ligases, catalytic domain"/>
    <property type="match status" value="1"/>
</dbReference>
<feature type="binding site" evidence="7">
    <location>
        <position position="191"/>
    </location>
    <ligand>
        <name>UDP-N-acetyl-alpha-D-muramoyl-L-alanyl-D-glutamate</name>
        <dbReference type="ChEBI" id="CHEBI:83900"/>
    </ligand>
</feature>
<dbReference type="GO" id="GO:0008765">
    <property type="term" value="F:UDP-N-acetylmuramoylalanyl-D-glutamate-2,6-diaminopimelate ligase activity"/>
    <property type="evidence" value="ECO:0007669"/>
    <property type="project" value="UniProtKB-UniRule"/>
</dbReference>
<dbReference type="InterPro" id="IPR000713">
    <property type="entry name" value="Mur_ligase_N"/>
</dbReference>
<accession>A0A348HDG9</accession>
<evidence type="ECO:0000313" key="13">
    <source>
        <dbReference type="Proteomes" id="UP000267342"/>
    </source>
</evidence>
<organism evidence="12 13">
    <name type="scientific">Zymobacter palmae</name>
    <dbReference type="NCBI Taxonomy" id="33074"/>
    <lineage>
        <taxon>Bacteria</taxon>
        <taxon>Pseudomonadati</taxon>
        <taxon>Pseudomonadota</taxon>
        <taxon>Gammaproteobacteria</taxon>
        <taxon>Oceanospirillales</taxon>
        <taxon>Halomonadaceae</taxon>
        <taxon>Zymobacter group</taxon>
        <taxon>Zymobacter</taxon>
    </lineage>
</organism>
<comment type="similarity">
    <text evidence="1 7">Belongs to the MurCDEF family. MurE subfamily.</text>
</comment>
<gene>
    <name evidence="7" type="primary">murE</name>
    <name evidence="12" type="ORF">ZBT109_0898</name>
</gene>
<dbReference type="NCBIfam" id="NF001126">
    <property type="entry name" value="PRK00139.1-4"/>
    <property type="match status" value="1"/>
</dbReference>
<dbReference type="GO" id="GO:0000287">
    <property type="term" value="F:magnesium ion binding"/>
    <property type="evidence" value="ECO:0007669"/>
    <property type="project" value="UniProtKB-UniRule"/>
</dbReference>
<dbReference type="SUPFAM" id="SSF63418">
    <property type="entry name" value="MurE/MurF N-terminal domain"/>
    <property type="match status" value="1"/>
</dbReference>
<comment type="cofactor">
    <cofactor evidence="7">
        <name>Mg(2+)</name>
        <dbReference type="ChEBI" id="CHEBI:18420"/>
    </cofactor>
</comment>
<reference evidence="12 13" key="1">
    <citation type="submission" date="2018-09" db="EMBL/GenBank/DDBJ databases">
        <title>Zymobacter palmae IAM14233 (=T109) whole genome analysis.</title>
        <authorList>
            <person name="Yanase H."/>
        </authorList>
    </citation>
    <scope>NUCLEOTIDE SEQUENCE [LARGE SCALE GENOMIC DNA]</scope>
    <source>
        <strain evidence="12 13">IAM14233</strain>
    </source>
</reference>
<keyword evidence="7" id="KW-0963">Cytoplasm</keyword>
<dbReference type="EMBL" id="AP018933">
    <property type="protein sequence ID" value="BBG29671.1"/>
    <property type="molecule type" value="Genomic_DNA"/>
</dbReference>
<dbReference type="Pfam" id="PF08245">
    <property type="entry name" value="Mur_ligase_M"/>
    <property type="match status" value="1"/>
</dbReference>
<feature type="binding site" evidence="7">
    <location>
        <begin position="164"/>
        <end position="165"/>
    </location>
    <ligand>
        <name>UDP-N-acetyl-alpha-D-muramoyl-L-alanyl-D-glutamate</name>
        <dbReference type="ChEBI" id="CHEBI:83900"/>
    </ligand>
</feature>
<evidence type="ECO:0000256" key="8">
    <source>
        <dbReference type="RuleBase" id="RU004135"/>
    </source>
</evidence>
<dbReference type="OrthoDB" id="9800958at2"/>
<feature type="binding site" evidence="7">
    <location>
        <position position="466"/>
    </location>
    <ligand>
        <name>meso-2,6-diaminopimelate</name>
        <dbReference type="ChEBI" id="CHEBI:57791"/>
    </ligand>
</feature>
<comment type="caution">
    <text evidence="7">Lacks conserved residue(s) required for the propagation of feature annotation.</text>
</comment>
<dbReference type="GO" id="GO:0009252">
    <property type="term" value="P:peptidoglycan biosynthetic process"/>
    <property type="evidence" value="ECO:0007669"/>
    <property type="project" value="UniProtKB-UniRule"/>
</dbReference>
<protein>
    <recommendedName>
        <fullName evidence="7">UDP-N-acetylmuramoyl-L-alanyl-D-glutamate--2,6-diaminopimelate ligase</fullName>
        <ecNumber evidence="7">6.3.2.13</ecNumber>
    </recommendedName>
    <alternativeName>
        <fullName evidence="7">Meso-A2pm-adding enzyme</fullName>
    </alternativeName>
    <alternativeName>
        <fullName evidence="7">Meso-diaminopimelate-adding enzyme</fullName>
    </alternativeName>
    <alternativeName>
        <fullName evidence="7">UDP-MurNAc-L-Ala-D-Glu:meso-diaminopimelate ligase</fullName>
    </alternativeName>
    <alternativeName>
        <fullName evidence="7">UDP-MurNAc-tripeptide synthetase</fullName>
    </alternativeName>
    <alternativeName>
        <fullName evidence="7">UDP-N-acetylmuramyl-tripeptide synthetase</fullName>
    </alternativeName>
</protein>
<evidence type="ECO:0000313" key="12">
    <source>
        <dbReference type="EMBL" id="BBG29671.1"/>
    </source>
</evidence>
<dbReference type="InterPro" id="IPR004101">
    <property type="entry name" value="Mur_ligase_C"/>
</dbReference>
<dbReference type="STRING" id="1123510.GCA_000620025_02261"/>
<comment type="function">
    <text evidence="7">Catalyzes the addition of meso-diaminopimelic acid to the nucleotide precursor UDP-N-acetylmuramoyl-L-alanyl-D-glutamate (UMAG) in the biosynthesis of bacterial cell-wall peptidoglycan.</text>
</comment>
<dbReference type="NCBIfam" id="TIGR01085">
    <property type="entry name" value="murE"/>
    <property type="match status" value="1"/>
</dbReference>
<dbReference type="Gene3D" id="3.40.1390.10">
    <property type="entry name" value="MurE/MurF, N-terminal domain"/>
    <property type="match status" value="1"/>
</dbReference>
<dbReference type="Gene3D" id="3.90.190.20">
    <property type="entry name" value="Mur ligase, C-terminal domain"/>
    <property type="match status" value="1"/>
</dbReference>
<dbReference type="GO" id="GO:0005524">
    <property type="term" value="F:ATP binding"/>
    <property type="evidence" value="ECO:0007669"/>
    <property type="project" value="UniProtKB-UniRule"/>
</dbReference>
<dbReference type="GO" id="GO:0071555">
    <property type="term" value="P:cell wall organization"/>
    <property type="evidence" value="ECO:0007669"/>
    <property type="project" value="UniProtKB-KW"/>
</dbReference>
<feature type="binding site" evidence="7">
    <location>
        <position position="470"/>
    </location>
    <ligand>
        <name>meso-2,6-diaminopimelate</name>
        <dbReference type="ChEBI" id="CHEBI:57791"/>
    </ligand>
</feature>
<feature type="domain" description="Mur ligase central" evidence="11">
    <location>
        <begin position="120"/>
        <end position="319"/>
    </location>
</feature>
<feature type="domain" description="Mur ligase C-terminal" evidence="10">
    <location>
        <begin position="342"/>
        <end position="468"/>
    </location>
</feature>
<feature type="binding site" evidence="7">
    <location>
        <position position="391"/>
    </location>
    <ligand>
        <name>meso-2,6-diaminopimelate</name>
        <dbReference type="ChEBI" id="CHEBI:57791"/>
    </ligand>
</feature>
<evidence type="ECO:0000256" key="1">
    <source>
        <dbReference type="ARBA" id="ARBA00005898"/>
    </source>
</evidence>
<comment type="subcellular location">
    <subcellularLocation>
        <location evidence="7 8">Cytoplasm</location>
    </subcellularLocation>
</comment>
<dbReference type="InterPro" id="IPR035911">
    <property type="entry name" value="MurE/MurF_N"/>
</dbReference>
<dbReference type="InterPro" id="IPR036565">
    <property type="entry name" value="Mur-like_cat_sf"/>
</dbReference>
<evidence type="ECO:0000256" key="4">
    <source>
        <dbReference type="ARBA" id="ARBA00022984"/>
    </source>
</evidence>
<evidence type="ECO:0000256" key="6">
    <source>
        <dbReference type="ARBA" id="ARBA00023316"/>
    </source>
</evidence>
<dbReference type="RefSeq" id="WP_120185331.1">
    <property type="nucleotide sequence ID" value="NZ_AP018933.1"/>
</dbReference>
<dbReference type="GO" id="GO:0008360">
    <property type="term" value="P:regulation of cell shape"/>
    <property type="evidence" value="ECO:0007669"/>
    <property type="project" value="UniProtKB-KW"/>
</dbReference>
<feature type="binding site" evidence="7">
    <location>
        <begin position="415"/>
        <end position="418"/>
    </location>
    <ligand>
        <name>meso-2,6-diaminopimelate</name>
        <dbReference type="ChEBI" id="CHEBI:57791"/>
    </ligand>
</feature>
<dbReference type="InterPro" id="IPR013221">
    <property type="entry name" value="Mur_ligase_cen"/>
</dbReference>
<keyword evidence="7" id="KW-0436">Ligase</keyword>
<dbReference type="Pfam" id="PF01225">
    <property type="entry name" value="Mur_ligase"/>
    <property type="match status" value="1"/>
</dbReference>
<dbReference type="PANTHER" id="PTHR23135">
    <property type="entry name" value="MUR LIGASE FAMILY MEMBER"/>
    <property type="match status" value="1"/>
</dbReference>
<dbReference type="HAMAP" id="MF_00208">
    <property type="entry name" value="MurE"/>
    <property type="match status" value="1"/>
</dbReference>
<keyword evidence="7" id="KW-0067">ATP-binding</keyword>
<keyword evidence="7" id="KW-0460">Magnesium</keyword>
<feature type="modified residue" description="N6-carboxylysine" evidence="7">
    <location>
        <position position="231"/>
    </location>
</feature>
<dbReference type="SUPFAM" id="SSF53244">
    <property type="entry name" value="MurD-like peptide ligases, peptide-binding domain"/>
    <property type="match status" value="1"/>
</dbReference>
<dbReference type="GO" id="GO:0005737">
    <property type="term" value="C:cytoplasm"/>
    <property type="evidence" value="ECO:0007669"/>
    <property type="project" value="UniProtKB-SubCell"/>
</dbReference>
<dbReference type="NCBIfam" id="NF001124">
    <property type="entry name" value="PRK00139.1-2"/>
    <property type="match status" value="1"/>
</dbReference>
<evidence type="ECO:0000256" key="5">
    <source>
        <dbReference type="ARBA" id="ARBA00023306"/>
    </source>
</evidence>
<comment type="catalytic activity">
    <reaction evidence="7">
        <text>UDP-N-acetyl-alpha-D-muramoyl-L-alanyl-D-glutamate + meso-2,6-diaminopimelate + ATP = UDP-N-acetyl-alpha-D-muramoyl-L-alanyl-gamma-D-glutamyl-meso-2,6-diaminopimelate + ADP + phosphate + H(+)</text>
        <dbReference type="Rhea" id="RHEA:23676"/>
        <dbReference type="ChEBI" id="CHEBI:15378"/>
        <dbReference type="ChEBI" id="CHEBI:30616"/>
        <dbReference type="ChEBI" id="CHEBI:43474"/>
        <dbReference type="ChEBI" id="CHEBI:57791"/>
        <dbReference type="ChEBI" id="CHEBI:83900"/>
        <dbReference type="ChEBI" id="CHEBI:83905"/>
        <dbReference type="ChEBI" id="CHEBI:456216"/>
        <dbReference type="EC" id="6.3.2.13"/>
    </reaction>
</comment>
<keyword evidence="3 7" id="KW-0133">Cell shape</keyword>
<dbReference type="PANTHER" id="PTHR23135:SF4">
    <property type="entry name" value="UDP-N-ACETYLMURAMOYL-L-ALANYL-D-GLUTAMATE--2,6-DIAMINOPIMELATE LIGASE MURE HOMOLOG, CHLOROPLASTIC"/>
    <property type="match status" value="1"/>
</dbReference>
<evidence type="ECO:0000256" key="2">
    <source>
        <dbReference type="ARBA" id="ARBA00022618"/>
    </source>
</evidence>
<comment type="pathway">
    <text evidence="7 8">Cell wall biogenesis; peptidoglycan biosynthesis.</text>
</comment>
<proteinExistence type="inferred from homology"/>
<dbReference type="Pfam" id="PF02875">
    <property type="entry name" value="Mur_ligase_C"/>
    <property type="match status" value="1"/>
</dbReference>
<feature type="domain" description="Mur ligase N-terminal catalytic" evidence="9">
    <location>
        <begin position="39"/>
        <end position="87"/>
    </location>
</feature>
<dbReference type="InterPro" id="IPR005761">
    <property type="entry name" value="UDP-N-AcMur-Glu-dNH2Pim_ligase"/>
</dbReference>
<evidence type="ECO:0000259" key="11">
    <source>
        <dbReference type="Pfam" id="PF08245"/>
    </source>
</evidence>
<evidence type="ECO:0000259" key="9">
    <source>
        <dbReference type="Pfam" id="PF01225"/>
    </source>
</evidence>
<dbReference type="KEGG" id="zpl:ZBT109_0898"/>
<feature type="short sequence motif" description="Meso-diaminopimelate recognition motif" evidence="7">
    <location>
        <begin position="415"/>
        <end position="418"/>
    </location>
</feature>
<evidence type="ECO:0000259" key="10">
    <source>
        <dbReference type="Pfam" id="PF02875"/>
    </source>
</evidence>
<keyword evidence="5 7" id="KW-0131">Cell cycle</keyword>
<keyword evidence="13" id="KW-1185">Reference proteome</keyword>
<feature type="binding site" evidence="7">
    <location>
        <position position="197"/>
    </location>
    <ligand>
        <name>UDP-N-acetyl-alpha-D-muramoyl-L-alanyl-D-glutamate</name>
        <dbReference type="ChEBI" id="CHEBI:83900"/>
    </ligand>
</feature>
<dbReference type="Proteomes" id="UP000267342">
    <property type="component" value="Chromosome"/>
</dbReference>
<feature type="binding site" evidence="7">
    <location>
        <begin position="122"/>
        <end position="128"/>
    </location>
    <ligand>
        <name>ATP</name>
        <dbReference type="ChEBI" id="CHEBI:30616"/>
    </ligand>
</feature>
<dbReference type="Gene3D" id="3.40.1190.10">
    <property type="entry name" value="Mur-like, catalytic domain"/>
    <property type="match status" value="1"/>
</dbReference>
<feature type="binding site" evidence="7">
    <location>
        <position position="199"/>
    </location>
    <ligand>
        <name>UDP-N-acetyl-alpha-D-muramoyl-L-alanyl-D-glutamate</name>
        <dbReference type="ChEBI" id="CHEBI:83900"/>
    </ligand>
</feature>
<dbReference type="UniPathway" id="UPA00219"/>
<keyword evidence="2 7" id="KW-0132">Cell division</keyword>
<feature type="binding site" evidence="7">
    <location>
        <position position="44"/>
    </location>
    <ligand>
        <name>UDP-N-acetyl-alpha-D-muramoyl-L-alanyl-D-glutamate</name>
        <dbReference type="ChEBI" id="CHEBI:83900"/>
    </ligand>
</feature>
<dbReference type="InterPro" id="IPR036615">
    <property type="entry name" value="Mur_ligase_C_dom_sf"/>
</dbReference>
<sequence>MAQSVLYPRPDREALHSFISRTWPRASLGALDALAADAGVTQDSRQAAPGMLFIAAIGAAGDGRAYIEHALAQGAVAVLAEAPFETDDPRVMVVDDLNAHLPALIAALYPQSQQGCHIAVTGTNGKSSVTHYIVELLNALGERAALIGTLGMGEPGHLVASGFTTPHMLTVAQQAARWHADGIRYVVLEASSHALDQGRLDSIPLHAGVFTNLTRDHLDYHGSMLGYAAAKARLFRRPELRSAIVNAHDEHVRLMLAGCQCPVTRVDAYGGDADFSATEWQPTHTGQHVELVTPTGVHSIDLPLLGRFNLDNVLLAVATLYAQGFDLARLLAAAASLHPVHGRMHIITEPSMPVVVVDYAHTPDALDNALTALHQHVPGRLWAIVGCGGDRDNGKRPQMAAIAERQADHVVLTDDNPRTEDPEQIRQQMLAGLEHPEAVWNIGDRRQAIMTVVNAAAAADVILVAGKGHEDYQDIQGVKHPFDDALVAAEALAARAEEGRA</sequence>
<dbReference type="AlphaFoldDB" id="A0A348HDG9"/>
<dbReference type="GO" id="GO:0051301">
    <property type="term" value="P:cell division"/>
    <property type="evidence" value="ECO:0007669"/>
    <property type="project" value="UniProtKB-KW"/>
</dbReference>
<evidence type="ECO:0000256" key="7">
    <source>
        <dbReference type="HAMAP-Rule" id="MF_00208"/>
    </source>
</evidence>
<keyword evidence="7" id="KW-0547">Nucleotide-binding</keyword>
<keyword evidence="6 7" id="KW-0961">Cell wall biogenesis/degradation</keyword>
<comment type="PTM">
    <text evidence="7">Carboxylation is probably crucial for Mg(2+) binding and, consequently, for the gamma-phosphate positioning of ATP.</text>
</comment>
<dbReference type="EC" id="6.3.2.13" evidence="7"/>